<organism evidence="6 7">
    <name type="scientific">Enterococcus saccharolyticus subsp. saccharolyticus ATCC 43076</name>
    <dbReference type="NCBI Taxonomy" id="1139996"/>
    <lineage>
        <taxon>Bacteria</taxon>
        <taxon>Bacillati</taxon>
        <taxon>Bacillota</taxon>
        <taxon>Bacilli</taxon>
        <taxon>Lactobacillales</taxon>
        <taxon>Enterococcaceae</taxon>
        <taxon>Enterococcus</taxon>
    </lineage>
</organism>
<dbReference type="SUPFAM" id="SSF52540">
    <property type="entry name" value="P-loop containing nucleoside triphosphate hydrolases"/>
    <property type="match status" value="1"/>
</dbReference>
<dbReference type="InterPro" id="IPR027417">
    <property type="entry name" value="P-loop_NTPase"/>
</dbReference>
<keyword evidence="7" id="KW-1185">Reference proteome</keyword>
<dbReference type="Proteomes" id="UP000014136">
    <property type="component" value="Unassembled WGS sequence"/>
</dbReference>
<dbReference type="InterPro" id="IPR003439">
    <property type="entry name" value="ABC_transporter-like_ATP-bd"/>
</dbReference>
<accession>S0JBP7</accession>
<keyword evidence="3" id="KW-0067">ATP-binding</keyword>
<proteinExistence type="predicted"/>
<dbReference type="OrthoDB" id="9790614at2"/>
<dbReference type="Gene3D" id="3.40.50.300">
    <property type="entry name" value="P-loop containing nucleotide triphosphate hydrolases"/>
    <property type="match status" value="1"/>
</dbReference>
<gene>
    <name evidence="6" type="ORF">OMQ_00047</name>
</gene>
<dbReference type="GO" id="GO:0015418">
    <property type="term" value="F:ABC-type quaternary ammonium compound transporting activity"/>
    <property type="evidence" value="ECO:0007669"/>
    <property type="project" value="UniProtKB-EC"/>
</dbReference>
<protein>
    <recommendedName>
        <fullName evidence="4">ABC-type quaternary amine transporter</fullName>
        <ecNumber evidence="4">7.6.2.9</ecNumber>
    </recommendedName>
</protein>
<dbReference type="SMART" id="SM00382">
    <property type="entry name" value="AAA"/>
    <property type="match status" value="1"/>
</dbReference>
<dbReference type="RefSeq" id="WP_016173859.1">
    <property type="nucleotide sequence ID" value="NZ_KE136389.1"/>
</dbReference>
<dbReference type="InterPro" id="IPR050093">
    <property type="entry name" value="ABC_SmlMolc_Importer"/>
</dbReference>
<dbReference type="AlphaFoldDB" id="S0JBP7"/>
<dbReference type="EC" id="7.6.2.9" evidence="4"/>
<sequence length="316" mass="36007">MTIQLKGIQKNYDNKVVLTNITLNLTQKFTTILGESGCGKTTLLKLLSGLVEPDEGEIIFNQQTVFSKIEKINVRPNQRDLAMVFQDFALWPHMTVFENVAYSLSGSKQEKHDQVMTALRMVNLEDFAKRKPSELSGGQQQRVSLARALAPRPKVILFDEALSALDAVLREKMQIDIVQLINQTESQAVFVTHDQHEAMSMSDEIIVMEKGQVSQTGSPKQIYETPANHYVAHFIGKINHIEADVLVRPEFIQRVSRENTLKRTMRVLRSQFTGQHYIIHGVVDGYPWLFYSEESYATDTFCDVYFEEKHLIKIGG</sequence>
<evidence type="ECO:0000313" key="6">
    <source>
        <dbReference type="EMBL" id="EOT30344.1"/>
    </source>
</evidence>
<evidence type="ECO:0000259" key="5">
    <source>
        <dbReference type="PROSITE" id="PS50893"/>
    </source>
</evidence>
<evidence type="ECO:0000256" key="2">
    <source>
        <dbReference type="ARBA" id="ARBA00022741"/>
    </source>
</evidence>
<dbReference type="GO" id="GO:0005524">
    <property type="term" value="F:ATP binding"/>
    <property type="evidence" value="ECO:0007669"/>
    <property type="project" value="UniProtKB-KW"/>
</dbReference>
<dbReference type="Pfam" id="PF00005">
    <property type="entry name" value="ABC_tran"/>
    <property type="match status" value="1"/>
</dbReference>
<evidence type="ECO:0000256" key="1">
    <source>
        <dbReference type="ARBA" id="ARBA00022448"/>
    </source>
</evidence>
<dbReference type="PROSITE" id="PS50893">
    <property type="entry name" value="ABC_TRANSPORTER_2"/>
    <property type="match status" value="1"/>
</dbReference>
<dbReference type="eggNOG" id="COG3842">
    <property type="taxonomic scope" value="Bacteria"/>
</dbReference>
<keyword evidence="1" id="KW-0813">Transport</keyword>
<dbReference type="HOGENOM" id="CLU_000604_1_1_9"/>
<evidence type="ECO:0000313" key="7">
    <source>
        <dbReference type="Proteomes" id="UP000014136"/>
    </source>
</evidence>
<feature type="domain" description="ABC transporter" evidence="5">
    <location>
        <begin position="3"/>
        <end position="235"/>
    </location>
</feature>
<dbReference type="PATRIC" id="fig|1139996.3.peg.37"/>
<name>S0JBP7_9ENTE</name>
<keyword evidence="2" id="KW-0547">Nucleotide-binding</keyword>
<reference evidence="6 7" key="1">
    <citation type="submission" date="2013-03" db="EMBL/GenBank/DDBJ databases">
        <title>The Genome Sequence of Enterococcus saccharolyticus ATCC_43076 (Illumina only assembly).</title>
        <authorList>
            <consortium name="The Broad Institute Genomics Platform"/>
            <consortium name="The Broad Institute Genome Sequencing Center for Infectious Disease"/>
            <person name="Earl A."/>
            <person name="Russ C."/>
            <person name="Gilmore M."/>
            <person name="Surin D."/>
            <person name="Walker B."/>
            <person name="Young S."/>
            <person name="Zeng Q."/>
            <person name="Gargeya S."/>
            <person name="Fitzgerald M."/>
            <person name="Haas B."/>
            <person name="Abouelleil A."/>
            <person name="Allen A.W."/>
            <person name="Alvarado L."/>
            <person name="Arachchi H.M."/>
            <person name="Berlin A.M."/>
            <person name="Chapman S.B."/>
            <person name="Gainer-Dewar J."/>
            <person name="Goldberg J."/>
            <person name="Griggs A."/>
            <person name="Gujja S."/>
            <person name="Hansen M."/>
            <person name="Howarth C."/>
            <person name="Imamovic A."/>
            <person name="Ireland A."/>
            <person name="Larimer J."/>
            <person name="McCowan C."/>
            <person name="Murphy C."/>
            <person name="Pearson M."/>
            <person name="Poon T.W."/>
            <person name="Priest M."/>
            <person name="Roberts A."/>
            <person name="Saif S."/>
            <person name="Shea T."/>
            <person name="Sisk P."/>
            <person name="Sykes S."/>
            <person name="Wortman J."/>
            <person name="Nusbaum C."/>
            <person name="Birren B."/>
        </authorList>
    </citation>
    <scope>NUCLEOTIDE SEQUENCE [LARGE SCALE GENOMIC DNA]</scope>
    <source>
        <strain evidence="6 7">ATCC 43076</strain>
    </source>
</reference>
<dbReference type="PANTHER" id="PTHR42781:SF4">
    <property type="entry name" value="SPERMIDINE_PUTRESCINE IMPORT ATP-BINDING PROTEIN POTA"/>
    <property type="match status" value="1"/>
</dbReference>
<dbReference type="Gene3D" id="2.40.50.100">
    <property type="match status" value="1"/>
</dbReference>
<dbReference type="GO" id="GO:0016887">
    <property type="term" value="F:ATP hydrolysis activity"/>
    <property type="evidence" value="ECO:0007669"/>
    <property type="project" value="InterPro"/>
</dbReference>
<dbReference type="InterPro" id="IPR017871">
    <property type="entry name" value="ABC_transporter-like_CS"/>
</dbReference>
<dbReference type="STRING" id="41997.RV16_GL002367"/>
<dbReference type="FunFam" id="3.40.50.300:FF:000425">
    <property type="entry name" value="Probable ABC transporter, ATP-binding subunit"/>
    <property type="match status" value="1"/>
</dbReference>
<evidence type="ECO:0000256" key="3">
    <source>
        <dbReference type="ARBA" id="ARBA00022840"/>
    </source>
</evidence>
<dbReference type="PROSITE" id="PS00211">
    <property type="entry name" value="ABC_TRANSPORTER_1"/>
    <property type="match status" value="1"/>
</dbReference>
<comment type="caution">
    <text evidence="6">The sequence shown here is derived from an EMBL/GenBank/DDBJ whole genome shotgun (WGS) entry which is preliminary data.</text>
</comment>
<dbReference type="InterPro" id="IPR003593">
    <property type="entry name" value="AAA+_ATPase"/>
</dbReference>
<dbReference type="EMBL" id="AHYT01000001">
    <property type="protein sequence ID" value="EOT30344.1"/>
    <property type="molecule type" value="Genomic_DNA"/>
</dbReference>
<dbReference type="PANTHER" id="PTHR42781">
    <property type="entry name" value="SPERMIDINE/PUTRESCINE IMPORT ATP-BINDING PROTEIN POTA"/>
    <property type="match status" value="1"/>
</dbReference>
<evidence type="ECO:0000256" key="4">
    <source>
        <dbReference type="ARBA" id="ARBA00066388"/>
    </source>
</evidence>